<dbReference type="SUPFAM" id="SSF53822">
    <property type="entry name" value="Periplasmic binding protein-like I"/>
    <property type="match status" value="1"/>
</dbReference>
<dbReference type="PANTHER" id="PTHR30146">
    <property type="entry name" value="LACI-RELATED TRANSCRIPTIONAL REPRESSOR"/>
    <property type="match status" value="1"/>
</dbReference>
<keyword evidence="2 6" id="KW-0238">DNA-binding</keyword>
<dbReference type="SUPFAM" id="SSF47413">
    <property type="entry name" value="lambda repressor-like DNA-binding domains"/>
    <property type="match status" value="1"/>
</dbReference>
<comment type="caution">
    <text evidence="6">The sequence shown here is derived from an EMBL/GenBank/DDBJ whole genome shotgun (WGS) entry which is preliminary data.</text>
</comment>
<dbReference type="InterPro" id="IPR010982">
    <property type="entry name" value="Lambda_DNA-bd_dom_sf"/>
</dbReference>
<dbReference type="PANTHER" id="PTHR30146:SF153">
    <property type="entry name" value="LACTOSE OPERON REPRESSOR"/>
    <property type="match status" value="1"/>
</dbReference>
<dbReference type="RefSeq" id="WP_359977458.1">
    <property type="nucleotide sequence ID" value="NZ_JBEZLS010000004.1"/>
</dbReference>
<keyword evidence="7" id="KW-1185">Reference proteome</keyword>
<dbReference type="InterPro" id="IPR046335">
    <property type="entry name" value="LacI/GalR-like_sensor"/>
</dbReference>
<accession>A0ABV3E1P3</accession>
<evidence type="ECO:0000256" key="4">
    <source>
        <dbReference type="SAM" id="MobiDB-lite"/>
    </source>
</evidence>
<dbReference type="Pfam" id="PF13377">
    <property type="entry name" value="Peripla_BP_3"/>
    <property type="match status" value="1"/>
</dbReference>
<name>A0ABV3E1P3_9ACTN</name>
<evidence type="ECO:0000256" key="3">
    <source>
        <dbReference type="ARBA" id="ARBA00023163"/>
    </source>
</evidence>
<dbReference type="CDD" id="cd06267">
    <property type="entry name" value="PBP1_LacI_sugar_binding-like"/>
    <property type="match status" value="1"/>
</dbReference>
<sequence>MVGEAVAKGATLADVAQRAGVSPSTVSRTLRGLSTVSPETRARVEAAARELSFAISRSASSLVTGRTGRVAVLVPNLDAWFLGAALAGMAPALNAVGLDMLVYSVTTAEQRAQFFDRLPARRNADALLVVSFALSPEERARLDDLGMPLVFVSQHEQGRAGVYVDDVEAAQRGTRYLLNLGHRRIAYLEPADPSGFSWSSRARLDGYRTALTEAGVDQDDDLVLQVAHWQGPSLEAAVGRLLSLAEPPTAIFAETDDIAFRLLTVLRGVNVPVPQRMSILGFDGHAMAAPWDLSTMAQPARRLGEAAAELAHGVIHDPEVYRERHVVLPVELVPRGSTGPAPSPRPRPGDGDGNGVQERRA</sequence>
<dbReference type="Gene3D" id="3.40.50.2300">
    <property type="match status" value="2"/>
</dbReference>
<protein>
    <submittedName>
        <fullName evidence="6">LacI family DNA-binding transcriptional regulator</fullName>
    </submittedName>
</protein>
<gene>
    <name evidence="6" type="ORF">AB0D65_07085</name>
</gene>
<evidence type="ECO:0000256" key="1">
    <source>
        <dbReference type="ARBA" id="ARBA00023015"/>
    </source>
</evidence>
<dbReference type="Proteomes" id="UP001551582">
    <property type="component" value="Unassembled WGS sequence"/>
</dbReference>
<evidence type="ECO:0000256" key="2">
    <source>
        <dbReference type="ARBA" id="ARBA00023125"/>
    </source>
</evidence>
<organism evidence="6 7">
    <name type="scientific">Streptomyces griseoloalbus</name>
    <dbReference type="NCBI Taxonomy" id="67303"/>
    <lineage>
        <taxon>Bacteria</taxon>
        <taxon>Bacillati</taxon>
        <taxon>Actinomycetota</taxon>
        <taxon>Actinomycetes</taxon>
        <taxon>Kitasatosporales</taxon>
        <taxon>Streptomycetaceae</taxon>
        <taxon>Streptomyces</taxon>
    </lineage>
</organism>
<reference evidence="6 7" key="1">
    <citation type="submission" date="2024-06" db="EMBL/GenBank/DDBJ databases">
        <title>The Natural Products Discovery Center: Release of the First 8490 Sequenced Strains for Exploring Actinobacteria Biosynthetic Diversity.</title>
        <authorList>
            <person name="Kalkreuter E."/>
            <person name="Kautsar S.A."/>
            <person name="Yang D."/>
            <person name="Bader C.D."/>
            <person name="Teijaro C.N."/>
            <person name="Fluegel L."/>
            <person name="Davis C.M."/>
            <person name="Simpson J.R."/>
            <person name="Lauterbach L."/>
            <person name="Steele A.D."/>
            <person name="Gui C."/>
            <person name="Meng S."/>
            <person name="Li G."/>
            <person name="Viehrig K."/>
            <person name="Ye F."/>
            <person name="Su P."/>
            <person name="Kiefer A.F."/>
            <person name="Nichols A."/>
            <person name="Cepeda A.J."/>
            <person name="Yan W."/>
            <person name="Fan B."/>
            <person name="Jiang Y."/>
            <person name="Adhikari A."/>
            <person name="Zheng C.-J."/>
            <person name="Schuster L."/>
            <person name="Cowan T.M."/>
            <person name="Smanski M.J."/>
            <person name="Chevrette M.G."/>
            <person name="De Carvalho L.P.S."/>
            <person name="Shen B."/>
        </authorList>
    </citation>
    <scope>NUCLEOTIDE SEQUENCE [LARGE SCALE GENOMIC DNA]</scope>
    <source>
        <strain evidence="6 7">NPDC048274</strain>
    </source>
</reference>
<dbReference type="EMBL" id="JBEZLS010000004">
    <property type="protein sequence ID" value="MEU9350777.1"/>
    <property type="molecule type" value="Genomic_DNA"/>
</dbReference>
<evidence type="ECO:0000313" key="6">
    <source>
        <dbReference type="EMBL" id="MEU9350777.1"/>
    </source>
</evidence>
<evidence type="ECO:0000313" key="7">
    <source>
        <dbReference type="Proteomes" id="UP001551582"/>
    </source>
</evidence>
<evidence type="ECO:0000259" key="5">
    <source>
        <dbReference type="PROSITE" id="PS50932"/>
    </source>
</evidence>
<dbReference type="CDD" id="cd01392">
    <property type="entry name" value="HTH_LacI"/>
    <property type="match status" value="1"/>
</dbReference>
<dbReference type="Gene3D" id="1.10.260.40">
    <property type="entry name" value="lambda repressor-like DNA-binding domains"/>
    <property type="match status" value="1"/>
</dbReference>
<dbReference type="PROSITE" id="PS50932">
    <property type="entry name" value="HTH_LACI_2"/>
    <property type="match status" value="1"/>
</dbReference>
<feature type="region of interest" description="Disordered" evidence="4">
    <location>
        <begin position="331"/>
        <end position="361"/>
    </location>
</feature>
<dbReference type="InterPro" id="IPR028082">
    <property type="entry name" value="Peripla_BP_I"/>
</dbReference>
<keyword evidence="1" id="KW-0805">Transcription regulation</keyword>
<feature type="domain" description="HTH lacI-type" evidence="5">
    <location>
        <begin position="10"/>
        <end position="64"/>
    </location>
</feature>
<proteinExistence type="predicted"/>
<dbReference type="SMART" id="SM00354">
    <property type="entry name" value="HTH_LACI"/>
    <property type="match status" value="1"/>
</dbReference>
<dbReference type="GO" id="GO:0003677">
    <property type="term" value="F:DNA binding"/>
    <property type="evidence" value="ECO:0007669"/>
    <property type="project" value="UniProtKB-KW"/>
</dbReference>
<dbReference type="InterPro" id="IPR000843">
    <property type="entry name" value="HTH_LacI"/>
</dbReference>
<dbReference type="Pfam" id="PF00356">
    <property type="entry name" value="LacI"/>
    <property type="match status" value="1"/>
</dbReference>
<keyword evidence="3" id="KW-0804">Transcription</keyword>